<evidence type="ECO:0000313" key="2">
    <source>
        <dbReference type="Proteomes" id="UP001153954"/>
    </source>
</evidence>
<sequence length="90" mass="10532">MTISVESSVIAVRIGMYSSEERLELAAEVLELKERFHNLKNRKPKSDEASEEIDQKTKIAKQKYEDKKYELLIICSRERFVEDLVEEALL</sequence>
<keyword evidence="2" id="KW-1185">Reference proteome</keyword>
<organism evidence="1 2">
    <name type="scientific">Euphydryas editha</name>
    <name type="common">Edith's checkerspot</name>
    <dbReference type="NCBI Taxonomy" id="104508"/>
    <lineage>
        <taxon>Eukaryota</taxon>
        <taxon>Metazoa</taxon>
        <taxon>Ecdysozoa</taxon>
        <taxon>Arthropoda</taxon>
        <taxon>Hexapoda</taxon>
        <taxon>Insecta</taxon>
        <taxon>Pterygota</taxon>
        <taxon>Neoptera</taxon>
        <taxon>Endopterygota</taxon>
        <taxon>Lepidoptera</taxon>
        <taxon>Glossata</taxon>
        <taxon>Ditrysia</taxon>
        <taxon>Papilionoidea</taxon>
        <taxon>Nymphalidae</taxon>
        <taxon>Nymphalinae</taxon>
        <taxon>Euphydryas</taxon>
    </lineage>
</organism>
<protein>
    <submittedName>
        <fullName evidence="1">Uncharacterized protein</fullName>
    </submittedName>
</protein>
<dbReference type="Proteomes" id="UP001153954">
    <property type="component" value="Unassembled WGS sequence"/>
</dbReference>
<gene>
    <name evidence="1" type="ORF">EEDITHA_LOCUS13593</name>
</gene>
<comment type="caution">
    <text evidence="1">The sequence shown here is derived from an EMBL/GenBank/DDBJ whole genome shotgun (WGS) entry which is preliminary data.</text>
</comment>
<dbReference type="EMBL" id="CAKOGL010000019">
    <property type="protein sequence ID" value="CAH2098486.1"/>
    <property type="molecule type" value="Genomic_DNA"/>
</dbReference>
<reference evidence="1" key="1">
    <citation type="submission" date="2022-03" db="EMBL/GenBank/DDBJ databases">
        <authorList>
            <person name="Tunstrom K."/>
        </authorList>
    </citation>
    <scope>NUCLEOTIDE SEQUENCE</scope>
</reference>
<accession>A0AAU9UHJ5</accession>
<evidence type="ECO:0000313" key="1">
    <source>
        <dbReference type="EMBL" id="CAH2098486.1"/>
    </source>
</evidence>
<dbReference type="AlphaFoldDB" id="A0AAU9UHJ5"/>
<name>A0AAU9UHJ5_EUPED</name>
<proteinExistence type="predicted"/>